<comment type="caution">
    <text evidence="1">The sequence shown here is derived from an EMBL/GenBank/DDBJ whole genome shotgun (WGS) entry which is preliminary data.</text>
</comment>
<accession>A0ABV8GVE1</accession>
<gene>
    <name evidence="1" type="ORF">ACFOY2_54415</name>
</gene>
<keyword evidence="2" id="KW-1185">Reference proteome</keyword>
<name>A0ABV8GVE1_9ACTN</name>
<proteinExistence type="predicted"/>
<evidence type="ECO:0000313" key="2">
    <source>
        <dbReference type="Proteomes" id="UP001595851"/>
    </source>
</evidence>
<reference evidence="2" key="1">
    <citation type="journal article" date="2019" name="Int. J. Syst. Evol. Microbiol.">
        <title>The Global Catalogue of Microorganisms (GCM) 10K type strain sequencing project: providing services to taxonomists for standard genome sequencing and annotation.</title>
        <authorList>
            <consortium name="The Broad Institute Genomics Platform"/>
            <consortium name="The Broad Institute Genome Sequencing Center for Infectious Disease"/>
            <person name="Wu L."/>
            <person name="Ma J."/>
        </authorList>
    </citation>
    <scope>NUCLEOTIDE SEQUENCE [LARGE SCALE GENOMIC DNA]</scope>
    <source>
        <strain evidence="2">TBRC 1276</strain>
    </source>
</reference>
<dbReference type="RefSeq" id="WP_379536078.1">
    <property type="nucleotide sequence ID" value="NZ_JBHSBI010000068.1"/>
</dbReference>
<protein>
    <submittedName>
        <fullName evidence="1">Uncharacterized protein</fullName>
    </submittedName>
</protein>
<sequence>MVEPARVWDVARATAESLTTLDLRAHADSKLRARRHTLEAVRAGIVEEFGTGGGLSIGAQRS</sequence>
<organism evidence="1 2">
    <name type="scientific">Nonomuraea purpurea</name>
    <dbReference type="NCBI Taxonomy" id="1849276"/>
    <lineage>
        <taxon>Bacteria</taxon>
        <taxon>Bacillati</taxon>
        <taxon>Actinomycetota</taxon>
        <taxon>Actinomycetes</taxon>
        <taxon>Streptosporangiales</taxon>
        <taxon>Streptosporangiaceae</taxon>
        <taxon>Nonomuraea</taxon>
    </lineage>
</organism>
<evidence type="ECO:0000313" key="1">
    <source>
        <dbReference type="EMBL" id="MFC4016287.1"/>
    </source>
</evidence>
<dbReference type="Proteomes" id="UP001595851">
    <property type="component" value="Unassembled WGS sequence"/>
</dbReference>
<dbReference type="EMBL" id="JBHSBI010000068">
    <property type="protein sequence ID" value="MFC4016287.1"/>
    <property type="molecule type" value="Genomic_DNA"/>
</dbReference>